<name>A0A0E9U2Y7_ANGAN</name>
<protein>
    <submittedName>
        <fullName evidence="1">Uncharacterized protein</fullName>
    </submittedName>
</protein>
<organism evidence="1">
    <name type="scientific">Anguilla anguilla</name>
    <name type="common">European freshwater eel</name>
    <name type="synonym">Muraena anguilla</name>
    <dbReference type="NCBI Taxonomy" id="7936"/>
    <lineage>
        <taxon>Eukaryota</taxon>
        <taxon>Metazoa</taxon>
        <taxon>Chordata</taxon>
        <taxon>Craniata</taxon>
        <taxon>Vertebrata</taxon>
        <taxon>Euteleostomi</taxon>
        <taxon>Actinopterygii</taxon>
        <taxon>Neopterygii</taxon>
        <taxon>Teleostei</taxon>
        <taxon>Anguilliformes</taxon>
        <taxon>Anguillidae</taxon>
        <taxon>Anguilla</taxon>
    </lineage>
</organism>
<accession>A0A0E9U2Y7</accession>
<proteinExistence type="predicted"/>
<dbReference type="EMBL" id="GBXM01059071">
    <property type="protein sequence ID" value="JAH49506.1"/>
    <property type="molecule type" value="Transcribed_RNA"/>
</dbReference>
<reference evidence="1" key="2">
    <citation type="journal article" date="2015" name="Fish Shellfish Immunol.">
        <title>Early steps in the European eel (Anguilla anguilla)-Vibrio vulnificus interaction in the gills: Role of the RtxA13 toxin.</title>
        <authorList>
            <person name="Callol A."/>
            <person name="Pajuelo D."/>
            <person name="Ebbesson L."/>
            <person name="Teles M."/>
            <person name="MacKenzie S."/>
            <person name="Amaro C."/>
        </authorList>
    </citation>
    <scope>NUCLEOTIDE SEQUENCE</scope>
</reference>
<dbReference type="EMBL" id="GBXM01048465">
    <property type="protein sequence ID" value="JAH60112.1"/>
    <property type="molecule type" value="Transcribed_RNA"/>
</dbReference>
<evidence type="ECO:0000313" key="1">
    <source>
        <dbReference type="EMBL" id="JAH60112.1"/>
    </source>
</evidence>
<dbReference type="AlphaFoldDB" id="A0A0E9U2Y7"/>
<sequence>MLLQLTGLCMHLQFSVWTEKTQIVHS</sequence>
<reference evidence="1" key="1">
    <citation type="submission" date="2014-11" db="EMBL/GenBank/DDBJ databases">
        <authorList>
            <person name="Amaro Gonzalez C."/>
        </authorList>
    </citation>
    <scope>NUCLEOTIDE SEQUENCE</scope>
</reference>